<organism evidence="10">
    <name type="scientific">Culicoides sonorensis</name>
    <name type="common">Biting midge</name>
    <dbReference type="NCBI Taxonomy" id="179676"/>
    <lineage>
        <taxon>Eukaryota</taxon>
        <taxon>Metazoa</taxon>
        <taxon>Ecdysozoa</taxon>
        <taxon>Arthropoda</taxon>
        <taxon>Hexapoda</taxon>
        <taxon>Insecta</taxon>
        <taxon>Pterygota</taxon>
        <taxon>Neoptera</taxon>
        <taxon>Endopterygota</taxon>
        <taxon>Diptera</taxon>
        <taxon>Nematocera</taxon>
        <taxon>Chironomoidea</taxon>
        <taxon>Ceratopogonidae</taxon>
        <taxon>Ceratopogoninae</taxon>
        <taxon>Culicoides</taxon>
        <taxon>Monoculicoides</taxon>
    </lineage>
</organism>
<evidence type="ECO:0000313" key="11">
    <source>
        <dbReference type="EMBL" id="SSX28204.1"/>
    </source>
</evidence>
<feature type="domain" description="Peptidase S1" evidence="9">
    <location>
        <begin position="151"/>
        <end position="404"/>
    </location>
</feature>
<evidence type="ECO:0000256" key="4">
    <source>
        <dbReference type="ARBA" id="ARBA00023180"/>
    </source>
</evidence>
<keyword evidence="4" id="KW-0325">Glycoprotein</keyword>
<dbReference type="PANTHER" id="PTHR24256">
    <property type="entry name" value="TRYPTASE-RELATED"/>
    <property type="match status" value="1"/>
</dbReference>
<protein>
    <recommendedName>
        <fullName evidence="6">Phenoloxidase-activating factor 2</fullName>
    </recommendedName>
    <alternativeName>
        <fullName evidence="7">Prophenoloxidase-activating factor II</fullName>
    </alternativeName>
</protein>
<evidence type="ECO:0000256" key="2">
    <source>
        <dbReference type="ARBA" id="ARBA00022525"/>
    </source>
</evidence>
<dbReference type="GO" id="GO:0004252">
    <property type="term" value="F:serine-type endopeptidase activity"/>
    <property type="evidence" value="ECO:0007669"/>
    <property type="project" value="InterPro"/>
</dbReference>
<dbReference type="SUPFAM" id="SSF50494">
    <property type="entry name" value="Trypsin-like serine proteases"/>
    <property type="match status" value="1"/>
</dbReference>
<dbReference type="CDD" id="cd00190">
    <property type="entry name" value="Tryp_SPc"/>
    <property type="match status" value="1"/>
</dbReference>
<dbReference type="InterPro" id="IPR041515">
    <property type="entry name" value="PPAF-2-like_Clip"/>
</dbReference>
<dbReference type="GO" id="GO:0005576">
    <property type="term" value="C:extracellular region"/>
    <property type="evidence" value="ECO:0007669"/>
    <property type="project" value="UniProtKB-SubCell"/>
</dbReference>
<comment type="similarity">
    <text evidence="5">Belongs to the peptidase S1 family. CLIP subfamily.</text>
</comment>
<comment type="subcellular location">
    <subcellularLocation>
        <location evidence="1">Secreted</location>
    </subcellularLocation>
</comment>
<evidence type="ECO:0000256" key="5">
    <source>
        <dbReference type="ARBA" id="ARBA00024195"/>
    </source>
</evidence>
<dbReference type="Gene3D" id="2.40.10.10">
    <property type="entry name" value="Trypsin-like serine proteases"/>
    <property type="match status" value="2"/>
</dbReference>
<dbReference type="PROSITE" id="PS50240">
    <property type="entry name" value="TRYPSIN_DOM"/>
    <property type="match status" value="1"/>
</dbReference>
<reference evidence="11" key="2">
    <citation type="submission" date="2018-07" db="EMBL/GenBank/DDBJ databases">
        <authorList>
            <person name="Quirk P.G."/>
            <person name="Krulwich T.A."/>
        </authorList>
    </citation>
    <scope>NUCLEOTIDE SEQUENCE</scope>
</reference>
<dbReference type="EMBL" id="UFQT01003904">
    <property type="protein sequence ID" value="SSX35355.1"/>
    <property type="molecule type" value="Genomic_DNA"/>
</dbReference>
<dbReference type="PRINTS" id="PR00722">
    <property type="entry name" value="CHYMOTRYPSIN"/>
</dbReference>
<accession>A0A336KSU8</accession>
<dbReference type="FunFam" id="2.40.10.10:FF:000038">
    <property type="entry name" value="Serine protease"/>
    <property type="match status" value="1"/>
</dbReference>
<dbReference type="EMBL" id="UFQT01000960">
    <property type="protein sequence ID" value="SSX28204.1"/>
    <property type="molecule type" value="Genomic_DNA"/>
</dbReference>
<dbReference type="SMART" id="SM00020">
    <property type="entry name" value="Tryp_SPc"/>
    <property type="match status" value="1"/>
</dbReference>
<dbReference type="InterPro" id="IPR009003">
    <property type="entry name" value="Peptidase_S1_PA"/>
</dbReference>
<evidence type="ECO:0000256" key="6">
    <source>
        <dbReference type="ARBA" id="ARBA00068096"/>
    </source>
</evidence>
<evidence type="ECO:0000256" key="8">
    <source>
        <dbReference type="SAM" id="SignalP"/>
    </source>
</evidence>
<dbReference type="VEuPathDB" id="VectorBase:CSON009749"/>
<dbReference type="InterPro" id="IPR001254">
    <property type="entry name" value="Trypsin_dom"/>
</dbReference>
<dbReference type="Pfam" id="PF18322">
    <property type="entry name" value="CLIP_1"/>
    <property type="match status" value="1"/>
</dbReference>
<evidence type="ECO:0000313" key="12">
    <source>
        <dbReference type="EMBL" id="SSX35355.1"/>
    </source>
</evidence>
<dbReference type="InterPro" id="IPR001314">
    <property type="entry name" value="Peptidase_S1A"/>
</dbReference>
<dbReference type="PROSITE" id="PS00134">
    <property type="entry name" value="TRYPSIN_HIS"/>
    <property type="match status" value="1"/>
</dbReference>
<dbReference type="EMBL" id="UFQS01000960">
    <property type="protein sequence ID" value="SSX07970.1"/>
    <property type="molecule type" value="Genomic_DNA"/>
</dbReference>
<evidence type="ECO:0000256" key="1">
    <source>
        <dbReference type="ARBA" id="ARBA00004613"/>
    </source>
</evidence>
<dbReference type="GO" id="GO:0006508">
    <property type="term" value="P:proteolysis"/>
    <property type="evidence" value="ECO:0007669"/>
    <property type="project" value="InterPro"/>
</dbReference>
<keyword evidence="2" id="KW-0964">Secreted</keyword>
<dbReference type="InterPro" id="IPR051487">
    <property type="entry name" value="Ser/Thr_Proteases_Immune/Dev"/>
</dbReference>
<evidence type="ECO:0000313" key="10">
    <source>
        <dbReference type="EMBL" id="SSX07970.1"/>
    </source>
</evidence>
<evidence type="ECO:0000256" key="7">
    <source>
        <dbReference type="ARBA" id="ARBA00076468"/>
    </source>
</evidence>
<feature type="signal peptide" evidence="8">
    <location>
        <begin position="1"/>
        <end position="17"/>
    </location>
</feature>
<dbReference type="VEuPathDB" id="VectorBase:CSON015345"/>
<dbReference type="Pfam" id="PF00089">
    <property type="entry name" value="Trypsin"/>
    <property type="match status" value="1"/>
</dbReference>
<keyword evidence="8" id="KW-0732">Signal</keyword>
<dbReference type="InterPro" id="IPR018114">
    <property type="entry name" value="TRYPSIN_HIS"/>
</dbReference>
<evidence type="ECO:0000256" key="3">
    <source>
        <dbReference type="ARBA" id="ARBA00023157"/>
    </source>
</evidence>
<dbReference type="AlphaFoldDB" id="A0A336KSU8"/>
<feature type="chain" id="PRO_5033342759" description="Phenoloxidase-activating factor 2" evidence="8">
    <location>
        <begin position="18"/>
        <end position="416"/>
    </location>
</feature>
<sequence>MIKNLAVLLLLQGIADAQDIQFPIDVSQFTNLFGNFPNYMPTVNNNNDSPVSVDDRGSFGTIVKPQETAATLAPPIPDSARCNCVPYHACTDNKRSVDVNSNNKIEIQFFNGSCEAVLDVCCGKDDQPVSVITTNPPIPEKVKLPGCGVRNEGGLDFTITDIDPKFAGFAEFPWTVALIDRATDQCSCGGSLILPQVVLTAAHCASPSSGISLKVRAGEWDTQTQKERLPYEERNVQQIIQHPKFNDRSLHYDMALLILESPFTLNSHINTVCLPTQNYQTNSANCFATGWGKDKFGASGVYSVIMKKISLPMVPSKTCENKLKQTRLSSKFKLHNTFVCAGGVIGRDTCEGDGGAPLHCPVNGNSGRYVQTGIVAWGIGCNTDVPAVYANVASMRNWIDETLQSYGFDITSYSSY</sequence>
<proteinExistence type="inferred from homology"/>
<keyword evidence="3" id="KW-1015">Disulfide bond</keyword>
<name>A0A336KSU8_CULSO</name>
<dbReference type="InterPro" id="IPR043504">
    <property type="entry name" value="Peptidase_S1_PA_chymotrypsin"/>
</dbReference>
<evidence type="ECO:0000259" key="9">
    <source>
        <dbReference type="PROSITE" id="PS50240"/>
    </source>
</evidence>
<reference evidence="10" key="1">
    <citation type="submission" date="2018-04" db="EMBL/GenBank/DDBJ databases">
        <authorList>
            <person name="Go L.Y."/>
            <person name="Mitchell J.A."/>
        </authorList>
    </citation>
    <scope>NUCLEOTIDE SEQUENCE</scope>
    <source>
        <tissue evidence="10">Whole organism</tissue>
    </source>
</reference>
<gene>
    <name evidence="10" type="primary">CSON015345</name>
    <name evidence="12" type="synonym">CSON009749</name>
</gene>